<evidence type="ECO:0000313" key="4">
    <source>
        <dbReference type="Proteomes" id="UP001497453"/>
    </source>
</evidence>
<feature type="region of interest" description="Disordered" evidence="1">
    <location>
        <begin position="484"/>
        <end position="503"/>
    </location>
</feature>
<feature type="compositionally biased region" description="Polar residues" evidence="1">
    <location>
        <begin position="162"/>
        <end position="171"/>
    </location>
</feature>
<feature type="compositionally biased region" description="Basic and acidic residues" evidence="1">
    <location>
        <begin position="513"/>
        <end position="536"/>
    </location>
</feature>
<feature type="compositionally biased region" description="Basic and acidic residues" evidence="1">
    <location>
        <begin position="754"/>
        <end position="767"/>
    </location>
</feature>
<keyword evidence="2" id="KW-0812">Transmembrane</keyword>
<evidence type="ECO:0000313" key="3">
    <source>
        <dbReference type="EMBL" id="CAL1713112.1"/>
    </source>
</evidence>
<name>A0ABP1E1L3_9APHY</name>
<feature type="transmembrane region" description="Helical" evidence="2">
    <location>
        <begin position="449"/>
        <end position="470"/>
    </location>
</feature>
<feature type="region of interest" description="Disordered" evidence="1">
    <location>
        <begin position="894"/>
        <end position="914"/>
    </location>
</feature>
<organism evidence="3 4">
    <name type="scientific">Somion occarium</name>
    <dbReference type="NCBI Taxonomy" id="3059160"/>
    <lineage>
        <taxon>Eukaryota</taxon>
        <taxon>Fungi</taxon>
        <taxon>Dikarya</taxon>
        <taxon>Basidiomycota</taxon>
        <taxon>Agaricomycotina</taxon>
        <taxon>Agaricomycetes</taxon>
        <taxon>Polyporales</taxon>
        <taxon>Cerrenaceae</taxon>
        <taxon>Somion</taxon>
    </lineage>
</organism>
<feature type="compositionally biased region" description="Low complexity" evidence="1">
    <location>
        <begin position="207"/>
        <end position="258"/>
    </location>
</feature>
<feature type="compositionally biased region" description="Basic residues" evidence="1">
    <location>
        <begin position="259"/>
        <end position="272"/>
    </location>
</feature>
<feature type="region of interest" description="Disordered" evidence="1">
    <location>
        <begin position="148"/>
        <end position="279"/>
    </location>
</feature>
<keyword evidence="4" id="KW-1185">Reference proteome</keyword>
<feature type="region of interest" description="Disordered" evidence="1">
    <location>
        <begin position="670"/>
        <end position="691"/>
    </location>
</feature>
<accession>A0ABP1E1L3</accession>
<feature type="compositionally biased region" description="Low complexity" evidence="1">
    <location>
        <begin position="783"/>
        <end position="801"/>
    </location>
</feature>
<protein>
    <submittedName>
        <fullName evidence="3">Uncharacterized protein</fullName>
    </submittedName>
</protein>
<feature type="compositionally biased region" description="Polar residues" evidence="1">
    <location>
        <begin position="12"/>
        <end position="27"/>
    </location>
</feature>
<gene>
    <name evidence="3" type="ORF">GFSPODELE1_LOCUS9153</name>
</gene>
<dbReference type="EMBL" id="OZ037950">
    <property type="protein sequence ID" value="CAL1713112.1"/>
    <property type="molecule type" value="Genomic_DNA"/>
</dbReference>
<keyword evidence="2" id="KW-0472">Membrane</keyword>
<feature type="compositionally biased region" description="Low complexity" evidence="1">
    <location>
        <begin position="562"/>
        <end position="572"/>
    </location>
</feature>
<feature type="region of interest" description="Disordered" evidence="1">
    <location>
        <begin position="722"/>
        <end position="801"/>
    </location>
</feature>
<dbReference type="PANTHER" id="PTHR39466:SF1">
    <property type="entry name" value="RGS DOMAIN-CONTAINING PROTEIN"/>
    <property type="match status" value="1"/>
</dbReference>
<evidence type="ECO:0000256" key="1">
    <source>
        <dbReference type="SAM" id="MobiDB-lite"/>
    </source>
</evidence>
<evidence type="ECO:0000256" key="2">
    <source>
        <dbReference type="SAM" id="Phobius"/>
    </source>
</evidence>
<dbReference type="PANTHER" id="PTHR39466">
    <property type="entry name" value="RGS DOMAIN-CONTAINING PROTEIN"/>
    <property type="match status" value="1"/>
</dbReference>
<feature type="region of interest" description="Disordered" evidence="1">
    <location>
        <begin position="1"/>
        <end position="54"/>
    </location>
</feature>
<reference evidence="4" key="1">
    <citation type="submission" date="2024-04" db="EMBL/GenBank/DDBJ databases">
        <authorList>
            <person name="Shaw F."/>
            <person name="Minotto A."/>
        </authorList>
    </citation>
    <scope>NUCLEOTIDE SEQUENCE [LARGE SCALE GENOMIC DNA]</scope>
</reference>
<feature type="compositionally biased region" description="Low complexity" evidence="1">
    <location>
        <begin position="582"/>
        <end position="603"/>
    </location>
</feature>
<sequence length="1005" mass="110699">MPFWRKHLPFPSQDSQPTSAAGPSSQTVPPPPLPVHTVPAPGTHLPPPPQTRPRTIKLSPGRLLSLPYRLLHPPPAKSQLPTWSITPQFDIKLEDILDRKHLPPLGLKDFEEWMLFVEHNAEYLYFILWLREYTSRYAAWKQHVKHQQQHQQQQHAQRQPQLNASSAPTSHPTKKTRFTFSNSSHKSRHEGERDRDPPTFSRHNLYSSSPRLSISSSPSISTSSSIHTHSSRPSSSHSSHSGSPTPLRKSSTHPSHLSHSSRSRSKHQHVHIHGTSITVPPSPPVSLATFYMRAKETFLTKGSAYELHVHEDVLVVFHLSSCPSGSSENFGMSFPSHYPAYPTYPSHSAYSHSAYLSQHHSNSNNRDQTLPLPPDPEIFAELKGIVEDRLKACLGRFVVATYNNVGTPRAWCGSAGGIVIGTGSSVPILASNFALHAPRWWRIFALPGMWLGMTIFLSAMYGVCMMIYVFGDLRQLRSFELSRPSGANRQSRSGEKEAVVVQPITRPPKVRLVDSRDRTERTVEKEKIKEELKSRWSSDTTGVQSPAPLVIRGQTRVDGQQSFVSRSRSSHSYSEDSDTESEGSNSDSESEASSSSEQHSDSNSDTDSDSDSDPSTSSSLSAKPTHTARRPRILISDAFYDEHPSPEGFATSTGGSLAAPFVSEIPGGIAVRRGSLPGQGGGSQLRGGEDVGGATATASFIRGYIYDEGEVERLRGYRFGSHATSSHAHSYEGDDEDDRSSSHGVGGDDEEDIEAQRQARVAERQPVDEFDFDGLPPRMGPFSSPSSIGSNSRSYYSHSQYPQYPQYPQYSQYSQYPEHAYQYQYQAEKNTTATAGGRGLPGEEDGKRHSLVVVVVWMLVSWIQVKCSPGNAAAHHLSHSHSSPSTFPKAVFEEKLPQSPSEKQQHLMPFPNTTNTNTKLTPYGNNTQSAQPVNAKVTKPKVETMSWRESFRRVSAVPAFASPLTPVLNPIVGRAQWEIVVRSAVISAVVCGSVVGALMGVPVSG</sequence>
<feature type="compositionally biased region" description="Low complexity" evidence="1">
    <location>
        <begin position="149"/>
        <end position="161"/>
    </location>
</feature>
<dbReference type="Proteomes" id="UP001497453">
    <property type="component" value="Chromosome 7"/>
</dbReference>
<proteinExistence type="predicted"/>
<feature type="region of interest" description="Disordered" evidence="1">
    <location>
        <begin position="513"/>
        <end position="654"/>
    </location>
</feature>
<keyword evidence="2" id="KW-1133">Transmembrane helix</keyword>